<dbReference type="AlphaFoldDB" id="A0A1H2XM08"/>
<name>A0A1H2XM08_9GAMM</name>
<evidence type="ECO:0000313" key="1">
    <source>
        <dbReference type="EMBL" id="SDW93933.1"/>
    </source>
</evidence>
<organism evidence="1 2">
    <name type="scientific">Aidingimonas halophila</name>
    <dbReference type="NCBI Taxonomy" id="574349"/>
    <lineage>
        <taxon>Bacteria</taxon>
        <taxon>Pseudomonadati</taxon>
        <taxon>Pseudomonadota</taxon>
        <taxon>Gammaproteobacteria</taxon>
        <taxon>Oceanospirillales</taxon>
        <taxon>Halomonadaceae</taxon>
        <taxon>Aidingimonas</taxon>
    </lineage>
</organism>
<keyword evidence="2" id="KW-1185">Reference proteome</keyword>
<accession>A0A1H2XM08</accession>
<dbReference type="STRING" id="574349.SAMN05443545_103242"/>
<evidence type="ECO:0000313" key="2">
    <source>
        <dbReference type="Proteomes" id="UP000198500"/>
    </source>
</evidence>
<dbReference type="OrthoDB" id="6167930at2"/>
<sequence length="227" mass="24735">MNDSSNVRNAEMGHKSRSRARLACWPLAGLCLIVSSMTPAGFLEEVVDNGDYYSPSVTAFSEPLAFARQSVIDESQLEEMRGGFSIAGLDINFGATLKTQIDNIHYETILSISQTGTRVISETLRDMGLASNQQLTQVGRNGQPLTDTLPANISLPGMKEFSGVTLNDPKGFSAALHSVTRDAIMSSVVSHASNRDIRQNVNLDIQLNNVKSIREAQQRSVIMNSLF</sequence>
<reference evidence="1 2" key="1">
    <citation type="submission" date="2016-10" db="EMBL/GenBank/DDBJ databases">
        <authorList>
            <person name="de Groot N.N."/>
        </authorList>
    </citation>
    <scope>NUCLEOTIDE SEQUENCE [LARGE SCALE GENOMIC DNA]</scope>
    <source>
        <strain evidence="1 2">DSM 19219</strain>
    </source>
</reference>
<gene>
    <name evidence="1" type="ORF">SAMN05443545_103242</name>
</gene>
<dbReference type="EMBL" id="FNNI01000003">
    <property type="protein sequence ID" value="SDW93933.1"/>
    <property type="molecule type" value="Genomic_DNA"/>
</dbReference>
<dbReference type="RefSeq" id="WP_139243921.1">
    <property type="nucleotide sequence ID" value="NZ_BMXH01000004.1"/>
</dbReference>
<proteinExistence type="predicted"/>
<protein>
    <submittedName>
        <fullName evidence="1">Uncharacterized protein</fullName>
    </submittedName>
</protein>
<dbReference type="Proteomes" id="UP000198500">
    <property type="component" value="Unassembled WGS sequence"/>
</dbReference>